<proteinExistence type="predicted"/>
<accession>A0AC34FND2</accession>
<evidence type="ECO:0000313" key="1">
    <source>
        <dbReference type="Proteomes" id="UP000887579"/>
    </source>
</evidence>
<evidence type="ECO:0000313" key="2">
    <source>
        <dbReference type="WBParaSite" id="ES5_v2.g18890.t1"/>
    </source>
</evidence>
<dbReference type="WBParaSite" id="ES5_v2.g18890.t1">
    <property type="protein sequence ID" value="ES5_v2.g18890.t1"/>
    <property type="gene ID" value="ES5_v2.g18890"/>
</dbReference>
<dbReference type="Proteomes" id="UP000887579">
    <property type="component" value="Unplaced"/>
</dbReference>
<protein>
    <submittedName>
        <fullName evidence="2">Uncharacterized protein</fullName>
    </submittedName>
</protein>
<organism evidence="1 2">
    <name type="scientific">Panagrolaimus sp. ES5</name>
    <dbReference type="NCBI Taxonomy" id="591445"/>
    <lineage>
        <taxon>Eukaryota</taxon>
        <taxon>Metazoa</taxon>
        <taxon>Ecdysozoa</taxon>
        <taxon>Nematoda</taxon>
        <taxon>Chromadorea</taxon>
        <taxon>Rhabditida</taxon>
        <taxon>Tylenchina</taxon>
        <taxon>Panagrolaimomorpha</taxon>
        <taxon>Panagrolaimoidea</taxon>
        <taxon>Panagrolaimidae</taxon>
        <taxon>Panagrolaimus</taxon>
    </lineage>
</organism>
<reference evidence="2" key="1">
    <citation type="submission" date="2022-11" db="UniProtKB">
        <authorList>
            <consortium name="WormBaseParasite"/>
        </authorList>
    </citation>
    <scope>IDENTIFICATION</scope>
</reference>
<name>A0AC34FND2_9BILA</name>
<sequence>MLLNDITQHARITQHFSNKKPESCFVYFYLNAAVLPLKNSTDYQLLDFLQAITCIGIEKSINRTYDNLKAAKSKKNPKQDELIESVREIINGDSGIFVHIIYPFITKQEAVIRKAAMAVVLEKSLLKNECLNDLNFLAPTFYQT</sequence>